<gene>
    <name evidence="1" type="ORF">ACFS6H_13325</name>
</gene>
<accession>A0ABW6A5Q8</accession>
<name>A0ABW6A5Q8_9BACT</name>
<dbReference type="EMBL" id="JBHUOZ010000003">
    <property type="protein sequence ID" value="MFD2920699.1"/>
    <property type="molecule type" value="Genomic_DNA"/>
</dbReference>
<reference evidence="2" key="1">
    <citation type="journal article" date="2019" name="Int. J. Syst. Evol. Microbiol.">
        <title>The Global Catalogue of Microorganisms (GCM) 10K type strain sequencing project: providing services to taxonomists for standard genome sequencing and annotation.</title>
        <authorList>
            <consortium name="The Broad Institute Genomics Platform"/>
            <consortium name="The Broad Institute Genome Sequencing Center for Infectious Disease"/>
            <person name="Wu L."/>
            <person name="Ma J."/>
        </authorList>
    </citation>
    <scope>NUCLEOTIDE SEQUENCE [LARGE SCALE GENOMIC DNA]</scope>
    <source>
        <strain evidence="2">KCTC 23299</strain>
    </source>
</reference>
<dbReference type="RefSeq" id="WP_386099555.1">
    <property type="nucleotide sequence ID" value="NZ_JBHUOZ010000003.1"/>
</dbReference>
<evidence type="ECO:0000313" key="1">
    <source>
        <dbReference type="EMBL" id="MFD2920699.1"/>
    </source>
</evidence>
<evidence type="ECO:0000313" key="2">
    <source>
        <dbReference type="Proteomes" id="UP001597511"/>
    </source>
</evidence>
<keyword evidence="2" id="KW-1185">Reference proteome</keyword>
<proteinExistence type="predicted"/>
<comment type="caution">
    <text evidence="1">The sequence shown here is derived from an EMBL/GenBank/DDBJ whole genome shotgun (WGS) entry which is preliminary data.</text>
</comment>
<organism evidence="1 2">
    <name type="scientific">Terrimonas rubra</name>
    <dbReference type="NCBI Taxonomy" id="1035890"/>
    <lineage>
        <taxon>Bacteria</taxon>
        <taxon>Pseudomonadati</taxon>
        <taxon>Bacteroidota</taxon>
        <taxon>Chitinophagia</taxon>
        <taxon>Chitinophagales</taxon>
        <taxon>Chitinophagaceae</taxon>
        <taxon>Terrimonas</taxon>
    </lineage>
</organism>
<protein>
    <submittedName>
        <fullName evidence="1">Uncharacterized protein</fullName>
    </submittedName>
</protein>
<dbReference type="Proteomes" id="UP001597511">
    <property type="component" value="Unassembled WGS sequence"/>
</dbReference>
<sequence>MKNIKNKTQAFSLLPGKKLKCYLVFCFQFLGIYGMAQQVDSLKLYKDFLSVCTQYQVAPLQLRITYNTQTNLVVNAHDTSTVTGYFQLSQNGDAYMRFGEMEQLVTDTLAFWINHTLKQVIVDRNVTDARNRIKMYTGGFSSDSSIKNLVTMFSANHSVINSKSLEKLEILSREKLAYTDQSKRSINVLYNSQTAEPIEITTVRRTLIPIAQEDSAAFLNKYGRHGATVSIPKVGLCFVREYKGVYTYQDIGHKAGLSMPLKLSDYLVKNNSGSFVLVPGKSNYTLKDMDLTD</sequence>